<feature type="transmembrane region" description="Helical" evidence="6">
    <location>
        <begin position="368"/>
        <end position="385"/>
    </location>
</feature>
<keyword evidence="4 6" id="KW-1133">Transmembrane helix</keyword>
<keyword evidence="3 6" id="KW-0812">Transmembrane</keyword>
<feature type="transmembrane region" description="Helical" evidence="6">
    <location>
        <begin position="198"/>
        <end position="217"/>
    </location>
</feature>
<evidence type="ECO:0000256" key="7">
    <source>
        <dbReference type="SAM" id="SignalP"/>
    </source>
</evidence>
<reference evidence="8 9" key="1">
    <citation type="submission" date="2018-06" db="EMBL/GenBank/DDBJ databases">
        <title>Genomic Encyclopedia of Type Strains, Phase IV (KMG-IV): sequencing the most valuable type-strain genomes for metagenomic binning, comparative biology and taxonomic classification.</title>
        <authorList>
            <person name="Goeker M."/>
        </authorList>
    </citation>
    <scope>NUCLEOTIDE SEQUENCE [LARGE SCALE GENOMIC DNA]</scope>
    <source>
        <strain evidence="8 9">DSM 18048</strain>
    </source>
</reference>
<sequence>MRRLLALLLTLLGVALAAPGDVDVSAELRTAHDLVAQSLREYEAGKTDEAFRTARSAYLDHFEYAEPPLRVLNPDLILEMEYRFADLRNGMKSGARIGELQKIAGDINESLRKAQSIVSGTGILAPTLAATGGFTILFREGLEAALLMAAILAYLASTRNDRLRGGVWYGALAALVATAVTWYAATYLLSIAPVSRELISAITSAIAVVILFYLSFWMLQQGDRKRSAEFMRARVSQAVQSGSLGAVALVTFTTIYREGFETVLFYQALAVASGPVMGYMYLGVALAVLALAVVFAVIFRLGRRVPTQRLFPILVAVTALFAVAFVGNGVRAFQEAGWLPVTNLYGKVPTLDPNVAALTGLHPTVETLAAQVLMILVYVVGYAVLRLREGERFKRKAHS</sequence>
<dbReference type="Pfam" id="PF03239">
    <property type="entry name" value="FTR1"/>
    <property type="match status" value="1"/>
</dbReference>
<dbReference type="GO" id="GO:0033573">
    <property type="term" value="C:high-affinity iron permease complex"/>
    <property type="evidence" value="ECO:0007669"/>
    <property type="project" value="InterPro"/>
</dbReference>
<feature type="transmembrane region" description="Helical" evidence="6">
    <location>
        <begin position="167"/>
        <end position="192"/>
    </location>
</feature>
<evidence type="ECO:0000256" key="1">
    <source>
        <dbReference type="ARBA" id="ARBA00004141"/>
    </source>
</evidence>
<comment type="caution">
    <text evidence="8">The sequence shown here is derived from an EMBL/GenBank/DDBJ whole genome shotgun (WGS) entry which is preliminary data.</text>
</comment>
<evidence type="ECO:0000313" key="8">
    <source>
        <dbReference type="EMBL" id="PYE54640.1"/>
    </source>
</evidence>
<feature type="transmembrane region" description="Helical" evidence="6">
    <location>
        <begin position="276"/>
        <end position="298"/>
    </location>
</feature>
<keyword evidence="7" id="KW-0732">Signal</keyword>
<dbReference type="Proteomes" id="UP000248326">
    <property type="component" value="Unassembled WGS sequence"/>
</dbReference>
<keyword evidence="9" id="KW-1185">Reference proteome</keyword>
<evidence type="ECO:0000256" key="3">
    <source>
        <dbReference type="ARBA" id="ARBA00022692"/>
    </source>
</evidence>
<evidence type="ECO:0000313" key="9">
    <source>
        <dbReference type="Proteomes" id="UP000248326"/>
    </source>
</evidence>
<feature type="transmembrane region" description="Helical" evidence="6">
    <location>
        <begin position="310"/>
        <end position="330"/>
    </location>
</feature>
<dbReference type="AlphaFoldDB" id="A0A318SPG4"/>
<comment type="subcellular location">
    <subcellularLocation>
        <location evidence="1">Membrane</location>
        <topology evidence="1">Multi-pass membrane protein</topology>
    </subcellularLocation>
</comment>
<name>A0A318SPG4_9DEIO</name>
<keyword evidence="5 6" id="KW-0472">Membrane</keyword>
<gene>
    <name evidence="8" type="ORF">DES52_105280</name>
</gene>
<protein>
    <submittedName>
        <fullName evidence="8">High-affinity iron transporter</fullName>
    </submittedName>
</protein>
<feature type="transmembrane region" description="Helical" evidence="6">
    <location>
        <begin position="136"/>
        <end position="155"/>
    </location>
</feature>
<dbReference type="EMBL" id="QJSX01000005">
    <property type="protein sequence ID" value="PYE54640.1"/>
    <property type="molecule type" value="Genomic_DNA"/>
</dbReference>
<evidence type="ECO:0000256" key="2">
    <source>
        <dbReference type="ARBA" id="ARBA00008333"/>
    </source>
</evidence>
<evidence type="ECO:0000256" key="5">
    <source>
        <dbReference type="ARBA" id="ARBA00023136"/>
    </source>
</evidence>
<dbReference type="GO" id="GO:0015093">
    <property type="term" value="F:ferrous iron transmembrane transporter activity"/>
    <property type="evidence" value="ECO:0007669"/>
    <property type="project" value="TreeGrafter"/>
</dbReference>
<proteinExistence type="inferred from homology"/>
<dbReference type="OrthoDB" id="8215804at2"/>
<evidence type="ECO:0000256" key="6">
    <source>
        <dbReference type="SAM" id="Phobius"/>
    </source>
</evidence>
<comment type="similarity">
    <text evidence="2">Belongs to the oxidase-dependent Fe transporter (OFeT) (TC 9.A.10.1) family.</text>
</comment>
<feature type="signal peptide" evidence="7">
    <location>
        <begin position="1"/>
        <end position="17"/>
    </location>
</feature>
<organism evidence="8 9">
    <name type="scientific">Deinococcus yavapaiensis KR-236</name>
    <dbReference type="NCBI Taxonomy" id="694435"/>
    <lineage>
        <taxon>Bacteria</taxon>
        <taxon>Thermotogati</taxon>
        <taxon>Deinococcota</taxon>
        <taxon>Deinococci</taxon>
        <taxon>Deinococcales</taxon>
        <taxon>Deinococcaceae</taxon>
        <taxon>Deinococcus</taxon>
    </lineage>
</organism>
<dbReference type="InterPro" id="IPR004923">
    <property type="entry name" value="FTR1/Fip1/EfeU"/>
</dbReference>
<dbReference type="RefSeq" id="WP_110886393.1">
    <property type="nucleotide sequence ID" value="NZ_QJSX01000005.1"/>
</dbReference>
<feature type="chain" id="PRO_5016333362" evidence="7">
    <location>
        <begin position="18"/>
        <end position="399"/>
    </location>
</feature>
<dbReference type="PANTHER" id="PTHR31632:SF2">
    <property type="entry name" value="PLASMA MEMBRANE IRON PERMEASE"/>
    <property type="match status" value="1"/>
</dbReference>
<accession>A0A318SPG4</accession>
<feature type="transmembrane region" description="Helical" evidence="6">
    <location>
        <begin position="238"/>
        <end position="256"/>
    </location>
</feature>
<dbReference type="PANTHER" id="PTHR31632">
    <property type="entry name" value="IRON TRANSPORTER FTH1"/>
    <property type="match status" value="1"/>
</dbReference>
<evidence type="ECO:0000256" key="4">
    <source>
        <dbReference type="ARBA" id="ARBA00022989"/>
    </source>
</evidence>